<dbReference type="AlphaFoldDB" id="A0A803KD46"/>
<name>A0A803KD46_XENTR</name>
<dbReference type="GeneTree" id="ENSGT00940000164945"/>
<proteinExistence type="predicted"/>
<dbReference type="PANTHER" id="PTHR31751">
    <property type="entry name" value="SI:CH211-108C17.2-RELATED-RELATED"/>
    <property type="match status" value="1"/>
</dbReference>
<dbReference type="Ensembl" id="ENSXETT00000119529">
    <property type="protein sequence ID" value="ENSXETP00000118324"/>
    <property type="gene ID" value="ENSXETG00000047341"/>
</dbReference>
<sequence>MAASILLIVIAGDGQFDSPGHSAKYCIYSFMDVCLDGLLADNVNVKIVATDRHPAIRNVIYISKWISSLTNHLEAPWIKPGNPAHAILASIVKNKNLLKVPKYRLKQIASMHARTVLAILLHNRNVNRPQATVKCKFVFPKHKQNWVTRAIFEEVVDDHLIDIADNSVKILSGDLTHNWDSNSSSVPANIAKLERPDKNEMISKRVKIFSIKYS</sequence>
<accession>A0A803KD46</accession>
<protein>
    <submittedName>
        <fullName evidence="1">Uncharacterized protein</fullName>
    </submittedName>
</protein>
<dbReference type="PANTHER" id="PTHR31751:SF39">
    <property type="entry name" value="LOC100158321 PROTEIN"/>
    <property type="match status" value="1"/>
</dbReference>
<reference evidence="1" key="2">
    <citation type="submission" date="2021-03" db="UniProtKB">
        <authorList>
            <consortium name="Ensembl"/>
        </authorList>
    </citation>
    <scope>IDENTIFICATION</scope>
</reference>
<organism evidence="1">
    <name type="scientific">Xenopus tropicalis</name>
    <name type="common">Western clawed frog</name>
    <name type="synonym">Silurana tropicalis</name>
    <dbReference type="NCBI Taxonomy" id="8364"/>
    <lineage>
        <taxon>Eukaryota</taxon>
        <taxon>Metazoa</taxon>
        <taxon>Chordata</taxon>
        <taxon>Craniata</taxon>
        <taxon>Vertebrata</taxon>
        <taxon>Euteleostomi</taxon>
        <taxon>Amphibia</taxon>
        <taxon>Batrachia</taxon>
        <taxon>Anura</taxon>
        <taxon>Pipoidea</taxon>
        <taxon>Pipidae</taxon>
        <taxon>Xenopodinae</taxon>
        <taxon>Xenopus</taxon>
        <taxon>Silurana</taxon>
    </lineage>
</organism>
<dbReference type="InParanoid" id="A0A803KD46"/>
<evidence type="ECO:0000313" key="1">
    <source>
        <dbReference type="Ensembl" id="ENSXETP00000118324"/>
    </source>
</evidence>
<reference evidence="1" key="1">
    <citation type="journal article" date="2010" name="Science">
        <title>The genome of the Western clawed frog Xenopus tropicalis.</title>
        <authorList>
            <person name="Hellsten U."/>
            <person name="Harland R.M."/>
            <person name="Gilchrist M.J."/>
            <person name="Hendrix D."/>
            <person name="Jurka J."/>
            <person name="Kapitonov V."/>
            <person name="Ovcharenko I."/>
            <person name="Putnam N.H."/>
            <person name="Shu S."/>
            <person name="Taher L."/>
            <person name="Blitz I.L."/>
            <person name="Blumberg B."/>
            <person name="Dichmann D.S."/>
            <person name="Dubchak I."/>
            <person name="Amaya E."/>
            <person name="Detter J.C."/>
            <person name="Fletcher R."/>
            <person name="Gerhard D.S."/>
            <person name="Goodstein D."/>
            <person name="Graves T."/>
            <person name="Grigoriev I.V."/>
            <person name="Grimwood J."/>
            <person name="Kawashima T."/>
            <person name="Lindquist E."/>
            <person name="Lucas S.M."/>
            <person name="Mead P.E."/>
            <person name="Mitros T."/>
            <person name="Ogino H."/>
            <person name="Ohta Y."/>
            <person name="Poliakov A.V."/>
            <person name="Pollet N."/>
            <person name="Robert J."/>
            <person name="Salamov A."/>
            <person name="Sater A.K."/>
            <person name="Schmutz J."/>
            <person name="Terry A."/>
            <person name="Vize P.D."/>
            <person name="Warren W.C."/>
            <person name="Wells D."/>
            <person name="Wills A."/>
            <person name="Wilson R.K."/>
            <person name="Zimmerman L.B."/>
            <person name="Zorn A.M."/>
            <person name="Grainger R."/>
            <person name="Grammer T."/>
            <person name="Khokha M.K."/>
            <person name="Richardson P.M."/>
            <person name="Rokhsar D.S."/>
        </authorList>
    </citation>
    <scope>NUCLEOTIDE SEQUENCE [LARGE SCALE GENOMIC DNA]</scope>
    <source>
        <strain evidence="1">Nigerian</strain>
    </source>
</reference>